<dbReference type="PROSITE" id="PS50128">
    <property type="entry name" value="SURP"/>
    <property type="match status" value="1"/>
</dbReference>
<gene>
    <name evidence="8" type="primary">g3665</name>
    <name evidence="8" type="ORF">VP750_LOCUS3128</name>
</gene>
<dbReference type="PANTHER" id="PTHR23340">
    <property type="entry name" value="ARGININE/SERINE RICH SPLICING FACTOR SF4/14"/>
    <property type="match status" value="1"/>
</dbReference>
<name>A0ABP1FND3_9CHLO</name>
<organism evidence="8 9">
    <name type="scientific">Coccomyxa viridis</name>
    <dbReference type="NCBI Taxonomy" id="1274662"/>
    <lineage>
        <taxon>Eukaryota</taxon>
        <taxon>Viridiplantae</taxon>
        <taxon>Chlorophyta</taxon>
        <taxon>core chlorophytes</taxon>
        <taxon>Trebouxiophyceae</taxon>
        <taxon>Trebouxiophyceae incertae sedis</taxon>
        <taxon>Coccomyxaceae</taxon>
        <taxon>Coccomyxa</taxon>
    </lineage>
</organism>
<feature type="domain" description="SURP motif" evidence="6">
    <location>
        <begin position="59"/>
        <end position="109"/>
    </location>
</feature>
<dbReference type="InterPro" id="IPR000061">
    <property type="entry name" value="Surp"/>
</dbReference>
<feature type="region of interest" description="Disordered" evidence="5">
    <location>
        <begin position="115"/>
        <end position="151"/>
    </location>
</feature>
<feature type="domain" description="G-patch" evidence="7">
    <location>
        <begin position="279"/>
        <end position="329"/>
    </location>
</feature>
<comment type="subcellular location">
    <subcellularLocation>
        <location evidence="1">Nucleus</location>
    </subcellularLocation>
</comment>
<accession>A0ABP1FND3</accession>
<dbReference type="EMBL" id="CAXHTA020000005">
    <property type="protein sequence ID" value="CAL5221469.1"/>
    <property type="molecule type" value="Genomic_DNA"/>
</dbReference>
<dbReference type="Proteomes" id="UP001497392">
    <property type="component" value="Unassembled WGS sequence"/>
</dbReference>
<feature type="compositionally biased region" description="Basic and acidic residues" evidence="5">
    <location>
        <begin position="72"/>
        <end position="82"/>
    </location>
</feature>
<evidence type="ECO:0000256" key="1">
    <source>
        <dbReference type="ARBA" id="ARBA00004123"/>
    </source>
</evidence>
<feature type="region of interest" description="Disordered" evidence="5">
    <location>
        <begin position="1"/>
        <end position="56"/>
    </location>
</feature>
<dbReference type="InterPro" id="IPR035967">
    <property type="entry name" value="SWAP/Surp_sf"/>
</dbReference>
<evidence type="ECO:0000259" key="7">
    <source>
        <dbReference type="PROSITE" id="PS50174"/>
    </source>
</evidence>
<dbReference type="SUPFAM" id="SSF109905">
    <property type="entry name" value="Surp module (SWAP domain)"/>
    <property type="match status" value="1"/>
</dbReference>
<protein>
    <submittedName>
        <fullName evidence="8">G3665 protein</fullName>
    </submittedName>
</protein>
<sequence length="366" mass="39424">MAFSLGRPAAKAAPITAVFGGGDASDDEEQQDHSNKRQRLDSSAAAGPAAPSDPEVRKVIDKLADFVAKNGRSFEDVTRQRNPDNGPFRHVPQPPRFLHHKDSSEYRYYEAQLHQAETGRKGAAGPIPAAAPYPAPRSSRAEQLAPPAAPPAAVAEALERIKRAEAGAGMASPVVSASEAKKALEQGDSLAAMEAFTRMAAEKDKARPQEEAERREGLLNETSFDRRRQLAVYRKDGKKGHHMQDFIPPEEMARLLAQSGSETAKAQAAALEEQQRIQADNVGHRMLQAMGWKEGQGLGAGGKGMAAPVTAAGSTKAPYEKGGLGAAARTDVQAGDDDFEAYRKRMMLGYKHRPNPLGNPRKQYDT</sequence>
<keyword evidence="2" id="KW-0507">mRNA processing</keyword>
<feature type="compositionally biased region" description="Low complexity" evidence="5">
    <location>
        <begin position="136"/>
        <end position="151"/>
    </location>
</feature>
<evidence type="ECO:0000259" key="6">
    <source>
        <dbReference type="PROSITE" id="PS50128"/>
    </source>
</evidence>
<evidence type="ECO:0000256" key="5">
    <source>
        <dbReference type="SAM" id="MobiDB-lite"/>
    </source>
</evidence>
<dbReference type="SMART" id="SM00443">
    <property type="entry name" value="G_patch"/>
    <property type="match status" value="1"/>
</dbReference>
<evidence type="ECO:0000256" key="2">
    <source>
        <dbReference type="ARBA" id="ARBA00022664"/>
    </source>
</evidence>
<feature type="compositionally biased region" description="Basic and acidic residues" evidence="5">
    <location>
        <begin position="31"/>
        <end position="40"/>
    </location>
</feature>
<dbReference type="InterPro" id="IPR040169">
    <property type="entry name" value="SUGP1/2"/>
</dbReference>
<comment type="caution">
    <text evidence="8">The sequence shown here is derived from an EMBL/GenBank/DDBJ whole genome shotgun (WGS) entry which is preliminary data.</text>
</comment>
<proteinExistence type="predicted"/>
<dbReference type="SMART" id="SM00648">
    <property type="entry name" value="SWAP"/>
    <property type="match status" value="1"/>
</dbReference>
<keyword evidence="3" id="KW-0508">mRNA splicing</keyword>
<dbReference type="PROSITE" id="PS50174">
    <property type="entry name" value="G_PATCH"/>
    <property type="match status" value="1"/>
</dbReference>
<feature type="compositionally biased region" description="Low complexity" evidence="5">
    <location>
        <begin position="41"/>
        <end position="53"/>
    </location>
</feature>
<evidence type="ECO:0000313" key="8">
    <source>
        <dbReference type="EMBL" id="CAL5221469.1"/>
    </source>
</evidence>
<reference evidence="8 9" key="1">
    <citation type="submission" date="2024-06" db="EMBL/GenBank/DDBJ databases">
        <authorList>
            <person name="Kraege A."/>
            <person name="Thomma B."/>
        </authorList>
    </citation>
    <scope>NUCLEOTIDE SEQUENCE [LARGE SCALE GENOMIC DNA]</scope>
</reference>
<dbReference type="Gene3D" id="1.10.10.790">
    <property type="entry name" value="Surp module"/>
    <property type="match status" value="1"/>
</dbReference>
<evidence type="ECO:0000313" key="9">
    <source>
        <dbReference type="Proteomes" id="UP001497392"/>
    </source>
</evidence>
<keyword evidence="4" id="KW-0539">Nucleus</keyword>
<dbReference type="InterPro" id="IPR000467">
    <property type="entry name" value="G_patch_dom"/>
</dbReference>
<dbReference type="PANTHER" id="PTHR23340:SF0">
    <property type="entry name" value="SURP AND G-PATCH DOMAIN-CONTAINING PROTEIN 1 ISOFORM X1"/>
    <property type="match status" value="1"/>
</dbReference>
<feature type="region of interest" description="Disordered" evidence="5">
    <location>
        <begin position="71"/>
        <end position="99"/>
    </location>
</feature>
<dbReference type="Pfam" id="PF01585">
    <property type="entry name" value="G-patch"/>
    <property type="match status" value="1"/>
</dbReference>
<evidence type="ECO:0000256" key="4">
    <source>
        <dbReference type="ARBA" id="ARBA00023242"/>
    </source>
</evidence>
<feature type="region of interest" description="Disordered" evidence="5">
    <location>
        <begin position="201"/>
        <end position="222"/>
    </location>
</feature>
<dbReference type="Pfam" id="PF01805">
    <property type="entry name" value="Surp"/>
    <property type="match status" value="1"/>
</dbReference>
<keyword evidence="9" id="KW-1185">Reference proteome</keyword>
<evidence type="ECO:0000256" key="3">
    <source>
        <dbReference type="ARBA" id="ARBA00023187"/>
    </source>
</evidence>